<keyword evidence="3" id="KW-1185">Reference proteome</keyword>
<sequence>MYALGTGCAILCLLIFPDASHCNLLSQAVRHDRHYQYRREGNPRSRFSTVASCLIGCWLGCED</sequence>
<evidence type="ECO:0000313" key="3">
    <source>
        <dbReference type="Proteomes" id="UP000077266"/>
    </source>
</evidence>
<name>A0A165P7L1_EXIGL</name>
<feature type="signal peptide" evidence="1">
    <location>
        <begin position="1"/>
        <end position="22"/>
    </location>
</feature>
<gene>
    <name evidence="2" type="ORF">EXIGLDRAFT_26563</name>
</gene>
<proteinExistence type="predicted"/>
<dbReference type="EMBL" id="KV425891">
    <property type="protein sequence ID" value="KZW01762.1"/>
    <property type="molecule type" value="Genomic_DNA"/>
</dbReference>
<feature type="chain" id="PRO_5007863906" description="Secreted protein" evidence="1">
    <location>
        <begin position="23"/>
        <end position="63"/>
    </location>
</feature>
<dbReference type="InParanoid" id="A0A165P7L1"/>
<evidence type="ECO:0008006" key="4">
    <source>
        <dbReference type="Google" id="ProtNLM"/>
    </source>
</evidence>
<keyword evidence="1" id="KW-0732">Signal</keyword>
<reference evidence="2 3" key="1">
    <citation type="journal article" date="2016" name="Mol. Biol. Evol.">
        <title>Comparative Genomics of Early-Diverging Mushroom-Forming Fungi Provides Insights into the Origins of Lignocellulose Decay Capabilities.</title>
        <authorList>
            <person name="Nagy L.G."/>
            <person name="Riley R."/>
            <person name="Tritt A."/>
            <person name="Adam C."/>
            <person name="Daum C."/>
            <person name="Floudas D."/>
            <person name="Sun H."/>
            <person name="Yadav J.S."/>
            <person name="Pangilinan J."/>
            <person name="Larsson K.H."/>
            <person name="Matsuura K."/>
            <person name="Barry K."/>
            <person name="Labutti K."/>
            <person name="Kuo R."/>
            <person name="Ohm R.A."/>
            <person name="Bhattacharya S.S."/>
            <person name="Shirouzu T."/>
            <person name="Yoshinaga Y."/>
            <person name="Martin F.M."/>
            <person name="Grigoriev I.V."/>
            <person name="Hibbett D.S."/>
        </authorList>
    </citation>
    <scope>NUCLEOTIDE SEQUENCE [LARGE SCALE GENOMIC DNA]</scope>
    <source>
        <strain evidence="2 3">HHB12029</strain>
    </source>
</reference>
<dbReference type="AlphaFoldDB" id="A0A165P7L1"/>
<protein>
    <recommendedName>
        <fullName evidence="4">Secreted protein</fullName>
    </recommendedName>
</protein>
<accession>A0A165P7L1</accession>
<evidence type="ECO:0000256" key="1">
    <source>
        <dbReference type="SAM" id="SignalP"/>
    </source>
</evidence>
<organism evidence="2 3">
    <name type="scientific">Exidia glandulosa HHB12029</name>
    <dbReference type="NCBI Taxonomy" id="1314781"/>
    <lineage>
        <taxon>Eukaryota</taxon>
        <taxon>Fungi</taxon>
        <taxon>Dikarya</taxon>
        <taxon>Basidiomycota</taxon>
        <taxon>Agaricomycotina</taxon>
        <taxon>Agaricomycetes</taxon>
        <taxon>Auriculariales</taxon>
        <taxon>Exidiaceae</taxon>
        <taxon>Exidia</taxon>
    </lineage>
</organism>
<dbReference type="Proteomes" id="UP000077266">
    <property type="component" value="Unassembled WGS sequence"/>
</dbReference>
<evidence type="ECO:0000313" key="2">
    <source>
        <dbReference type="EMBL" id="KZW01762.1"/>
    </source>
</evidence>